<protein>
    <submittedName>
        <fullName evidence="1">Uncharacterized protein</fullName>
    </submittedName>
</protein>
<name>A0A3M2LQK4_9ACTN</name>
<dbReference type="EMBL" id="RFFJ01000068">
    <property type="protein sequence ID" value="RMI39729.1"/>
    <property type="molecule type" value="Genomic_DNA"/>
</dbReference>
<proteinExistence type="predicted"/>
<organism evidence="1 2">
    <name type="scientific">Streptomyces triticirhizae</name>
    <dbReference type="NCBI Taxonomy" id="2483353"/>
    <lineage>
        <taxon>Bacteria</taxon>
        <taxon>Bacillati</taxon>
        <taxon>Actinomycetota</taxon>
        <taxon>Actinomycetes</taxon>
        <taxon>Kitasatosporales</taxon>
        <taxon>Streptomycetaceae</taxon>
        <taxon>Streptomyces</taxon>
    </lineage>
</organism>
<sequence>MSDHLIRRCDTPGCRSEIAAPDDQPVTLATLTAVATVAGWQTLETNTTVADLCPSCVAAAGR</sequence>
<comment type="caution">
    <text evidence="1">The sequence shown here is derived from an EMBL/GenBank/DDBJ whole genome shotgun (WGS) entry which is preliminary data.</text>
</comment>
<accession>A0A3M2LQK4</accession>
<dbReference type="RefSeq" id="WP_122184225.1">
    <property type="nucleotide sequence ID" value="NZ_RFFJ01000068.1"/>
</dbReference>
<keyword evidence="2" id="KW-1185">Reference proteome</keyword>
<dbReference type="AlphaFoldDB" id="A0A3M2LQK4"/>
<evidence type="ECO:0000313" key="1">
    <source>
        <dbReference type="EMBL" id="RMI39729.1"/>
    </source>
</evidence>
<evidence type="ECO:0000313" key="2">
    <source>
        <dbReference type="Proteomes" id="UP000278673"/>
    </source>
</evidence>
<reference evidence="1 2" key="1">
    <citation type="submission" date="2018-10" db="EMBL/GenBank/DDBJ databases">
        <title>Isolation, diversity and antifungal activity of actinobacteria from wheat.</title>
        <authorList>
            <person name="Han C."/>
        </authorList>
    </citation>
    <scope>NUCLEOTIDE SEQUENCE [LARGE SCALE GENOMIC DNA]</scope>
    <source>
        <strain evidence="1 2">NEAU-YY642</strain>
    </source>
</reference>
<gene>
    <name evidence="1" type="ORF">EBN88_14150</name>
</gene>
<dbReference type="Proteomes" id="UP000278673">
    <property type="component" value="Unassembled WGS sequence"/>
</dbReference>